<evidence type="ECO:0000256" key="11">
    <source>
        <dbReference type="ARBA" id="ARBA00023136"/>
    </source>
</evidence>
<evidence type="ECO:0000256" key="6">
    <source>
        <dbReference type="ARBA" id="ARBA00022723"/>
    </source>
</evidence>
<proteinExistence type="inferred from homology"/>
<keyword evidence="15" id="KW-1185">Reference proteome</keyword>
<evidence type="ECO:0000256" key="12">
    <source>
        <dbReference type="SAM" id="Phobius"/>
    </source>
</evidence>
<keyword evidence="4" id="KW-0997">Cell inner membrane</keyword>
<feature type="transmembrane region" description="Helical" evidence="12">
    <location>
        <begin position="88"/>
        <end position="112"/>
    </location>
</feature>
<evidence type="ECO:0000256" key="10">
    <source>
        <dbReference type="ARBA" id="ARBA00023033"/>
    </source>
</evidence>
<feature type="transmembrane region" description="Helical" evidence="12">
    <location>
        <begin position="238"/>
        <end position="262"/>
    </location>
</feature>
<keyword evidence="3" id="KW-1003">Cell membrane</keyword>
<evidence type="ECO:0000313" key="15">
    <source>
        <dbReference type="Proteomes" id="UP001371218"/>
    </source>
</evidence>
<gene>
    <name evidence="14" type="ORF">AACH06_25150</name>
</gene>
<keyword evidence="10" id="KW-0503">Monooxygenase</keyword>
<dbReference type="EMBL" id="JBBUTG010000025">
    <property type="protein sequence ID" value="MEK8034126.1"/>
    <property type="molecule type" value="Genomic_DNA"/>
</dbReference>
<keyword evidence="11 12" id="KW-0472">Membrane</keyword>
<feature type="transmembrane region" description="Helical" evidence="12">
    <location>
        <begin position="118"/>
        <end position="139"/>
    </location>
</feature>
<feature type="transmembrane region" description="Helical" evidence="12">
    <location>
        <begin position="47"/>
        <end position="68"/>
    </location>
</feature>
<accession>A0ABU9BWD1</accession>
<organism evidence="14 15">
    <name type="scientific">Ideonella lacteola</name>
    <dbReference type="NCBI Taxonomy" id="2984193"/>
    <lineage>
        <taxon>Bacteria</taxon>
        <taxon>Pseudomonadati</taxon>
        <taxon>Pseudomonadota</taxon>
        <taxon>Betaproteobacteria</taxon>
        <taxon>Burkholderiales</taxon>
        <taxon>Sphaerotilaceae</taxon>
        <taxon>Ideonella</taxon>
    </lineage>
</organism>
<dbReference type="PANTHER" id="PTHR38674">
    <property type="entry name" value="ALKANE 1-MONOOXYGENASE 1"/>
    <property type="match status" value="1"/>
</dbReference>
<dbReference type="RefSeq" id="WP_341428554.1">
    <property type="nucleotide sequence ID" value="NZ_JBBUTG010000025.1"/>
</dbReference>
<sequence length="393" mass="44494">MSDNTLTPLGAPARPWRDPRRYLWLLSPFFAFSAAWHLLNFQRTGEVFWLWLLPGIMYGVIPLVDALLGPDDRNPPEASVATLEADNYYRAIVVAFIPFQFAATALGCAVAASAPLTPAGWIGLILTVGGINGVAINTAHELGHKRPRWERWLSRVTLAPVAYGHFYTEHNRGHHLRVATPQDPASARMGESFWRFLPRTMWGGLRSAWHIEAGRMAQRGLPAWHWRNEVLQSWSMTVLLYGALAVAFGAKVLLFLAVQAFYGASLLEVVNYIEHYGLLRARRADGRHEPCDVTHSWNSSHVLSNLFLYQLQRHSDHHAHPGRRYQALRHFAQSPQLPSGYSAMLLAAYVPPLWFRLMDPRVAAHYGGDLTRANLHPSRREALIERYRPRARP</sequence>
<comment type="similarity">
    <text evidence="2">Belongs to the fatty acid desaturase type 1 family. AlkB subfamily.</text>
</comment>
<reference evidence="14 15" key="1">
    <citation type="submission" date="2024-04" db="EMBL/GenBank/DDBJ databases">
        <title>Novel species of the genus Ideonella isolated from streams.</title>
        <authorList>
            <person name="Lu H."/>
        </authorList>
    </citation>
    <scope>NUCLEOTIDE SEQUENCE [LARGE SCALE GENOMIC DNA]</scope>
    <source>
        <strain evidence="14 15">DXS29W</strain>
    </source>
</reference>
<dbReference type="CDD" id="cd03512">
    <property type="entry name" value="Alkane-hydroxylase"/>
    <property type="match status" value="1"/>
</dbReference>
<evidence type="ECO:0000256" key="5">
    <source>
        <dbReference type="ARBA" id="ARBA00022692"/>
    </source>
</evidence>
<evidence type="ECO:0000256" key="2">
    <source>
        <dbReference type="ARBA" id="ARBA00010823"/>
    </source>
</evidence>
<protein>
    <submittedName>
        <fullName evidence="14">Alkane 1-monooxygenase</fullName>
    </submittedName>
</protein>
<evidence type="ECO:0000256" key="9">
    <source>
        <dbReference type="ARBA" id="ARBA00023004"/>
    </source>
</evidence>
<keyword evidence="9" id="KW-0408">Iron</keyword>
<keyword evidence="6" id="KW-0479">Metal-binding</keyword>
<dbReference type="InterPro" id="IPR033885">
    <property type="entry name" value="AlkB/XylM"/>
</dbReference>
<dbReference type="InterPro" id="IPR005804">
    <property type="entry name" value="FA_desaturase_dom"/>
</dbReference>
<evidence type="ECO:0000256" key="7">
    <source>
        <dbReference type="ARBA" id="ARBA00022989"/>
    </source>
</evidence>
<comment type="subcellular location">
    <subcellularLocation>
        <location evidence="1">Cell inner membrane</location>
        <topology evidence="1">Multi-pass membrane protein</topology>
    </subcellularLocation>
</comment>
<keyword evidence="5 12" id="KW-0812">Transmembrane</keyword>
<evidence type="ECO:0000313" key="14">
    <source>
        <dbReference type="EMBL" id="MEK8034126.1"/>
    </source>
</evidence>
<evidence type="ECO:0000256" key="8">
    <source>
        <dbReference type="ARBA" id="ARBA00023002"/>
    </source>
</evidence>
<keyword evidence="7 12" id="KW-1133">Transmembrane helix</keyword>
<evidence type="ECO:0000256" key="3">
    <source>
        <dbReference type="ARBA" id="ARBA00022475"/>
    </source>
</evidence>
<dbReference type="PANTHER" id="PTHR38674:SF1">
    <property type="entry name" value="ALKANE 1-MONOOXYGENASE 1"/>
    <property type="match status" value="1"/>
</dbReference>
<feature type="transmembrane region" description="Helical" evidence="12">
    <location>
        <begin position="22"/>
        <end position="41"/>
    </location>
</feature>
<evidence type="ECO:0000256" key="1">
    <source>
        <dbReference type="ARBA" id="ARBA00004429"/>
    </source>
</evidence>
<evidence type="ECO:0000259" key="13">
    <source>
        <dbReference type="Pfam" id="PF00487"/>
    </source>
</evidence>
<keyword evidence="8" id="KW-0560">Oxidoreductase</keyword>
<comment type="caution">
    <text evidence="14">The sequence shown here is derived from an EMBL/GenBank/DDBJ whole genome shotgun (WGS) entry which is preliminary data.</text>
</comment>
<evidence type="ECO:0000256" key="4">
    <source>
        <dbReference type="ARBA" id="ARBA00022519"/>
    </source>
</evidence>
<name>A0ABU9BWD1_9BURK</name>
<dbReference type="Proteomes" id="UP001371218">
    <property type="component" value="Unassembled WGS sequence"/>
</dbReference>
<feature type="domain" description="Fatty acid desaturase" evidence="13">
    <location>
        <begin position="119"/>
        <end position="332"/>
    </location>
</feature>
<dbReference type="Pfam" id="PF00487">
    <property type="entry name" value="FA_desaturase"/>
    <property type="match status" value="1"/>
</dbReference>